<keyword evidence="3" id="KW-1185">Reference proteome</keyword>
<dbReference type="EMBL" id="JAIWYP010000003">
    <property type="protein sequence ID" value="KAH3856038.1"/>
    <property type="molecule type" value="Genomic_DNA"/>
</dbReference>
<accession>A0A9D4LE12</accession>
<name>A0A9D4LE12_DREPO</name>
<dbReference type="Proteomes" id="UP000828390">
    <property type="component" value="Unassembled WGS sequence"/>
</dbReference>
<reference evidence="2" key="1">
    <citation type="journal article" date="2019" name="bioRxiv">
        <title>The Genome of the Zebra Mussel, Dreissena polymorpha: A Resource for Invasive Species Research.</title>
        <authorList>
            <person name="McCartney M.A."/>
            <person name="Auch B."/>
            <person name="Kono T."/>
            <person name="Mallez S."/>
            <person name="Zhang Y."/>
            <person name="Obille A."/>
            <person name="Becker A."/>
            <person name="Abrahante J.E."/>
            <person name="Garbe J."/>
            <person name="Badalamenti J.P."/>
            <person name="Herman A."/>
            <person name="Mangelson H."/>
            <person name="Liachko I."/>
            <person name="Sullivan S."/>
            <person name="Sone E.D."/>
            <person name="Koren S."/>
            <person name="Silverstein K.A.T."/>
            <person name="Beckman K.B."/>
            <person name="Gohl D.M."/>
        </authorList>
    </citation>
    <scope>NUCLEOTIDE SEQUENCE</scope>
    <source>
        <strain evidence="2">Duluth1</strain>
        <tissue evidence="2">Whole animal</tissue>
    </source>
</reference>
<evidence type="ECO:0000313" key="1">
    <source>
        <dbReference type="EMBL" id="KAH3856038.1"/>
    </source>
</evidence>
<protein>
    <submittedName>
        <fullName evidence="2">Uncharacterized protein</fullName>
    </submittedName>
</protein>
<evidence type="ECO:0000313" key="2">
    <source>
        <dbReference type="EMBL" id="KAH3856069.1"/>
    </source>
</evidence>
<sequence length="56" mass="6170">MTNNNNDIRDYDEQLETVTSFNYLEAIVTDVGSKHDILAKTAAALLQLLTSGNTLI</sequence>
<comment type="caution">
    <text evidence="2">The sequence shown here is derived from an EMBL/GenBank/DDBJ whole genome shotgun (WGS) entry which is preliminary data.</text>
</comment>
<gene>
    <name evidence="1" type="ORF">DPMN_098618</name>
    <name evidence="2" type="ORF">DPMN_098649</name>
</gene>
<dbReference type="AlphaFoldDB" id="A0A9D4LE12"/>
<dbReference type="EMBL" id="JAIWYP010000003">
    <property type="protein sequence ID" value="KAH3856069.1"/>
    <property type="molecule type" value="Genomic_DNA"/>
</dbReference>
<organism evidence="2 3">
    <name type="scientific">Dreissena polymorpha</name>
    <name type="common">Zebra mussel</name>
    <name type="synonym">Mytilus polymorpha</name>
    <dbReference type="NCBI Taxonomy" id="45954"/>
    <lineage>
        <taxon>Eukaryota</taxon>
        <taxon>Metazoa</taxon>
        <taxon>Spiralia</taxon>
        <taxon>Lophotrochozoa</taxon>
        <taxon>Mollusca</taxon>
        <taxon>Bivalvia</taxon>
        <taxon>Autobranchia</taxon>
        <taxon>Heteroconchia</taxon>
        <taxon>Euheterodonta</taxon>
        <taxon>Imparidentia</taxon>
        <taxon>Neoheterodontei</taxon>
        <taxon>Myida</taxon>
        <taxon>Dreissenoidea</taxon>
        <taxon>Dreissenidae</taxon>
        <taxon>Dreissena</taxon>
    </lineage>
</organism>
<reference evidence="2" key="2">
    <citation type="submission" date="2020-11" db="EMBL/GenBank/DDBJ databases">
        <authorList>
            <person name="McCartney M.A."/>
            <person name="Auch B."/>
            <person name="Kono T."/>
            <person name="Mallez S."/>
            <person name="Becker A."/>
            <person name="Gohl D.M."/>
            <person name="Silverstein K.A.T."/>
            <person name="Koren S."/>
            <person name="Bechman K.B."/>
            <person name="Herman A."/>
            <person name="Abrahante J.E."/>
            <person name="Garbe J."/>
        </authorList>
    </citation>
    <scope>NUCLEOTIDE SEQUENCE</scope>
    <source>
        <strain evidence="2">Duluth1</strain>
        <tissue evidence="2">Whole animal</tissue>
    </source>
</reference>
<proteinExistence type="predicted"/>
<evidence type="ECO:0000313" key="3">
    <source>
        <dbReference type="Proteomes" id="UP000828390"/>
    </source>
</evidence>